<proteinExistence type="inferred from homology"/>
<dbReference type="InterPro" id="IPR036938">
    <property type="entry name" value="PAP2/HPO_sf"/>
</dbReference>
<evidence type="ECO:0000256" key="8">
    <source>
        <dbReference type="ARBA" id="ARBA00023136"/>
    </source>
</evidence>
<evidence type="ECO:0000256" key="3">
    <source>
        <dbReference type="ARBA" id="ARBA00022679"/>
    </source>
</evidence>
<dbReference type="InterPro" id="IPR045221">
    <property type="entry name" value="Sphingomyelin_synth-like"/>
</dbReference>
<keyword evidence="6 9" id="KW-1133">Transmembrane helix</keyword>
<dbReference type="PANTHER" id="PTHR21290">
    <property type="entry name" value="SPHINGOMYELIN SYNTHETASE"/>
    <property type="match status" value="1"/>
</dbReference>
<evidence type="ECO:0000256" key="5">
    <source>
        <dbReference type="ARBA" id="ARBA00022919"/>
    </source>
</evidence>
<feature type="transmembrane region" description="Helical" evidence="9">
    <location>
        <begin position="29"/>
        <end position="49"/>
    </location>
</feature>
<feature type="domain" description="Sphingomyelin synthase-like" evidence="10">
    <location>
        <begin position="2"/>
        <end position="74"/>
    </location>
</feature>
<dbReference type="GO" id="GO:0033188">
    <property type="term" value="F:sphingomyelin synthase activity"/>
    <property type="evidence" value="ECO:0007669"/>
    <property type="project" value="TreeGrafter"/>
</dbReference>
<evidence type="ECO:0000256" key="2">
    <source>
        <dbReference type="ARBA" id="ARBA00005441"/>
    </source>
</evidence>
<dbReference type="CDD" id="cd01610">
    <property type="entry name" value="PAP2_like"/>
    <property type="match status" value="1"/>
</dbReference>
<comment type="subcellular location">
    <subcellularLocation>
        <location evidence="1">Membrane</location>
        <topology evidence="1">Multi-pass membrane protein</topology>
    </subcellularLocation>
</comment>
<dbReference type="GO" id="GO:0005789">
    <property type="term" value="C:endoplasmic reticulum membrane"/>
    <property type="evidence" value="ECO:0007669"/>
    <property type="project" value="TreeGrafter"/>
</dbReference>
<evidence type="ECO:0000313" key="11">
    <source>
        <dbReference type="WBParaSite" id="GPUH_0000186501-mRNA-1"/>
    </source>
</evidence>
<dbReference type="GO" id="GO:0000139">
    <property type="term" value="C:Golgi membrane"/>
    <property type="evidence" value="ECO:0007669"/>
    <property type="project" value="TreeGrafter"/>
</dbReference>
<dbReference type="WBParaSite" id="GPUH_0000186501-mRNA-1">
    <property type="protein sequence ID" value="GPUH_0000186501-mRNA-1"/>
    <property type="gene ID" value="GPUH_0000186501"/>
</dbReference>
<dbReference type="PANTHER" id="PTHR21290:SF4">
    <property type="entry name" value="SPHINGOMYELIN SYNTHASE-RELATED 2"/>
    <property type="match status" value="1"/>
</dbReference>
<keyword evidence="4 9" id="KW-0812">Transmembrane</keyword>
<dbReference type="InterPro" id="IPR025749">
    <property type="entry name" value="Sphingomyelin_synth-like_dom"/>
</dbReference>
<evidence type="ECO:0000259" key="10">
    <source>
        <dbReference type="Pfam" id="PF14360"/>
    </source>
</evidence>
<keyword evidence="7" id="KW-0443">Lipid metabolism</keyword>
<keyword evidence="5" id="KW-0746">Sphingolipid metabolism</keyword>
<evidence type="ECO:0000256" key="6">
    <source>
        <dbReference type="ARBA" id="ARBA00022989"/>
    </source>
</evidence>
<dbReference type="AlphaFoldDB" id="A0A183CZG9"/>
<comment type="similarity">
    <text evidence="2">Belongs to the sphingomyelin synthase family.</text>
</comment>
<evidence type="ECO:0000256" key="1">
    <source>
        <dbReference type="ARBA" id="ARBA00004141"/>
    </source>
</evidence>
<evidence type="ECO:0000256" key="4">
    <source>
        <dbReference type="ARBA" id="ARBA00022692"/>
    </source>
</evidence>
<reference evidence="11" key="1">
    <citation type="submission" date="2016-06" db="UniProtKB">
        <authorList>
            <consortium name="WormBaseParasite"/>
        </authorList>
    </citation>
    <scope>IDENTIFICATION</scope>
</reference>
<dbReference type="GO" id="GO:0047493">
    <property type="term" value="F:ceramide cholinephosphotransferase activity"/>
    <property type="evidence" value="ECO:0007669"/>
    <property type="project" value="TreeGrafter"/>
</dbReference>
<dbReference type="GO" id="GO:0046513">
    <property type="term" value="P:ceramide biosynthetic process"/>
    <property type="evidence" value="ECO:0007669"/>
    <property type="project" value="TreeGrafter"/>
</dbReference>
<organism evidence="11">
    <name type="scientific">Gongylonema pulchrum</name>
    <dbReference type="NCBI Taxonomy" id="637853"/>
    <lineage>
        <taxon>Eukaryota</taxon>
        <taxon>Metazoa</taxon>
        <taxon>Ecdysozoa</taxon>
        <taxon>Nematoda</taxon>
        <taxon>Chromadorea</taxon>
        <taxon>Rhabditida</taxon>
        <taxon>Spirurina</taxon>
        <taxon>Spiruromorpha</taxon>
        <taxon>Spiruroidea</taxon>
        <taxon>Gongylonematidae</taxon>
        <taxon>Gongylonema</taxon>
    </lineage>
</organism>
<evidence type="ECO:0000256" key="9">
    <source>
        <dbReference type="SAM" id="Phobius"/>
    </source>
</evidence>
<dbReference type="GO" id="GO:0006686">
    <property type="term" value="P:sphingomyelin biosynthetic process"/>
    <property type="evidence" value="ECO:0007669"/>
    <property type="project" value="TreeGrafter"/>
</dbReference>
<keyword evidence="8 9" id="KW-0472">Membrane</keyword>
<dbReference type="GO" id="GO:0005886">
    <property type="term" value="C:plasma membrane"/>
    <property type="evidence" value="ECO:0007669"/>
    <property type="project" value="TreeGrafter"/>
</dbReference>
<sequence>LCGDLIVSGHTISLFTATLAFKQYCPRRLYYLAQLYNVGAFIAIFCILLSRKHYTIDVLLAYLLATRVFWTYHSLSHSYHQNDFDQNPLNQAAWAIIVPYLEADSPPPQYFFNQLEWPSGCPQRFRKRCP</sequence>
<dbReference type="Pfam" id="PF14360">
    <property type="entry name" value="PAP2_C"/>
    <property type="match status" value="1"/>
</dbReference>
<accession>A0A183CZG9</accession>
<dbReference type="SUPFAM" id="SSF48317">
    <property type="entry name" value="Acid phosphatase/Vanadium-dependent haloperoxidase"/>
    <property type="match status" value="1"/>
</dbReference>
<name>A0A183CZG9_9BILA</name>
<keyword evidence="3" id="KW-0808">Transferase</keyword>
<evidence type="ECO:0000256" key="7">
    <source>
        <dbReference type="ARBA" id="ARBA00023098"/>
    </source>
</evidence>
<protein>
    <submittedName>
        <fullName evidence="11">PAP2_C domain-containing protein</fullName>
    </submittedName>
</protein>